<gene>
    <name evidence="8" type="primary">gmhB</name>
    <name evidence="8" type="ORF">LAD12857_33100</name>
</gene>
<dbReference type="NCBIfam" id="TIGR01656">
    <property type="entry name" value="Histidinol-ppas"/>
    <property type="match status" value="1"/>
</dbReference>
<comment type="similarity">
    <text evidence="7">Belongs to the gmhB family.</text>
</comment>
<evidence type="ECO:0000256" key="4">
    <source>
        <dbReference type="ARBA" id="ARBA00022801"/>
    </source>
</evidence>
<evidence type="ECO:0000256" key="3">
    <source>
        <dbReference type="ARBA" id="ARBA00022723"/>
    </source>
</evidence>
<evidence type="ECO:0000256" key="6">
    <source>
        <dbReference type="ARBA" id="ARBA00031828"/>
    </source>
</evidence>
<evidence type="ECO:0000313" key="8">
    <source>
        <dbReference type="EMBL" id="GLB31387.1"/>
    </source>
</evidence>
<proteinExistence type="inferred from homology"/>
<dbReference type="InterPro" id="IPR023214">
    <property type="entry name" value="HAD_sf"/>
</dbReference>
<keyword evidence="3" id="KW-0479">Metal-binding</keyword>
<dbReference type="InterPro" id="IPR006549">
    <property type="entry name" value="HAD-SF_hydro_IIIA"/>
</dbReference>
<dbReference type="InterPro" id="IPR036412">
    <property type="entry name" value="HAD-like_sf"/>
</dbReference>
<dbReference type="NCBIfam" id="TIGR00213">
    <property type="entry name" value="GmhB_yaeD"/>
    <property type="match status" value="1"/>
</dbReference>
<comment type="caution">
    <text evidence="8">The sequence shown here is derived from an EMBL/GenBank/DDBJ whole genome shotgun (WGS) entry which is preliminary data.</text>
</comment>
<dbReference type="PANTHER" id="PTHR42891:SF1">
    <property type="entry name" value="D-GLYCERO-BETA-D-MANNO-HEPTOSE-1,7-BISPHOSPHATE 7-PHOSPHATASE"/>
    <property type="match status" value="1"/>
</dbReference>
<dbReference type="InterPro" id="IPR004446">
    <property type="entry name" value="Heptose_bisP_phosphatase"/>
</dbReference>
<dbReference type="NCBIfam" id="TIGR01662">
    <property type="entry name" value="HAD-SF-IIIA"/>
    <property type="match status" value="1"/>
</dbReference>
<evidence type="ECO:0000256" key="2">
    <source>
        <dbReference type="ARBA" id="ARBA00022490"/>
    </source>
</evidence>
<keyword evidence="5 7" id="KW-0119">Carbohydrate metabolism</keyword>
<sequence length="192" mass="21654">MDKIVFLDRDGTINEEVEYLHRPSDLVILPGVSAALKRLKEQGFRLVVVTNQAGVARGYYSEADVDQLHQYMNRLLAEDGAEIDHFFYCPHHPVHGIGAYKKSCHCRKPDIGMFEMAENYFQVDKSHSYMVGDKLLDTEAGHKYGVSSVLVGTGYGKELYKGLTEEQKREAFDAYAKDMTAAAEWILQKEGA</sequence>
<keyword evidence="2 7" id="KW-0963">Cytoplasm</keyword>
<name>A0ABQ5M9A1_9FIRM</name>
<dbReference type="RefSeq" id="WP_346065725.1">
    <property type="nucleotide sequence ID" value="NZ_BRPJ01000066.1"/>
</dbReference>
<evidence type="ECO:0000313" key="9">
    <source>
        <dbReference type="Proteomes" id="UP001419084"/>
    </source>
</evidence>
<dbReference type="CDD" id="cd07503">
    <property type="entry name" value="HAD_HisB-N"/>
    <property type="match status" value="1"/>
</dbReference>
<dbReference type="SUPFAM" id="SSF56784">
    <property type="entry name" value="HAD-like"/>
    <property type="match status" value="1"/>
</dbReference>
<dbReference type="PIRSF" id="PIRSF004682">
    <property type="entry name" value="GmhB"/>
    <property type="match status" value="1"/>
</dbReference>
<evidence type="ECO:0000256" key="7">
    <source>
        <dbReference type="PIRNR" id="PIRNR004682"/>
    </source>
</evidence>
<keyword evidence="9" id="KW-1185">Reference proteome</keyword>
<dbReference type="Gene3D" id="3.40.50.1000">
    <property type="entry name" value="HAD superfamily/HAD-like"/>
    <property type="match status" value="1"/>
</dbReference>
<evidence type="ECO:0000256" key="5">
    <source>
        <dbReference type="ARBA" id="ARBA00023277"/>
    </source>
</evidence>
<dbReference type="Pfam" id="PF13242">
    <property type="entry name" value="Hydrolase_like"/>
    <property type="match status" value="1"/>
</dbReference>
<reference evidence="8 9" key="1">
    <citation type="journal article" date="2024" name="Int. J. Syst. Evol. Microbiol.">
        <title>Lacrimispora brassicae sp. nov. isolated from fermented cabbage, and proposal of Clostridium indicum Gundawar et al. 2019 and Clostridium methoxybenzovorans Mechichi et al. 1999 as heterotypic synonyms of Lacrimispora amygdalina (Parshina et al. 2003) Haas and Blanchard 2020 and Lacrimispora indolis (McClung and McCoy 1957) Haas and Blanchard 2020, respectively.</title>
        <authorList>
            <person name="Kobayashi H."/>
            <person name="Tanizawa Y."/>
            <person name="Sakamoto M."/>
            <person name="Ohkuma M."/>
            <person name="Tohno M."/>
        </authorList>
    </citation>
    <scope>NUCLEOTIDE SEQUENCE [LARGE SCALE GENOMIC DNA]</scope>
    <source>
        <strain evidence="8 9">DSM 12857</strain>
    </source>
</reference>
<dbReference type="Proteomes" id="UP001419084">
    <property type="component" value="Unassembled WGS sequence"/>
</dbReference>
<dbReference type="InterPro" id="IPR006543">
    <property type="entry name" value="Histidinol-phos"/>
</dbReference>
<comment type="subcellular location">
    <subcellularLocation>
        <location evidence="1 7">Cytoplasm</location>
    </subcellularLocation>
</comment>
<dbReference type="EMBL" id="BRPJ01000066">
    <property type="protein sequence ID" value="GLB31387.1"/>
    <property type="molecule type" value="Genomic_DNA"/>
</dbReference>
<dbReference type="NCBIfam" id="NF006506">
    <property type="entry name" value="PRK08942.1"/>
    <property type="match status" value="1"/>
</dbReference>
<accession>A0ABQ5M9A1</accession>
<dbReference type="PANTHER" id="PTHR42891">
    <property type="entry name" value="D-GLYCERO-BETA-D-MANNO-HEPTOSE-1,7-BISPHOSPHATE 7-PHOSPHATASE"/>
    <property type="match status" value="1"/>
</dbReference>
<organism evidence="8 9">
    <name type="scientific">Lacrimispora amygdalina</name>
    <dbReference type="NCBI Taxonomy" id="253257"/>
    <lineage>
        <taxon>Bacteria</taxon>
        <taxon>Bacillati</taxon>
        <taxon>Bacillota</taxon>
        <taxon>Clostridia</taxon>
        <taxon>Lachnospirales</taxon>
        <taxon>Lachnospiraceae</taxon>
        <taxon>Lacrimispora</taxon>
    </lineage>
</organism>
<dbReference type="EC" id="3.1.3.-" evidence="7"/>
<keyword evidence="4 7" id="KW-0378">Hydrolase</keyword>
<protein>
    <recommendedName>
        <fullName evidence="6 7">D,D-heptose 1,7-bisphosphate phosphatase</fullName>
        <ecNumber evidence="7">3.1.3.-</ecNumber>
    </recommendedName>
</protein>
<evidence type="ECO:0000256" key="1">
    <source>
        <dbReference type="ARBA" id="ARBA00004496"/>
    </source>
</evidence>